<keyword evidence="3" id="KW-0677">Repeat</keyword>
<feature type="compositionally biased region" description="Basic and acidic residues" evidence="4">
    <location>
        <begin position="431"/>
        <end position="444"/>
    </location>
</feature>
<evidence type="ECO:0000256" key="1">
    <source>
        <dbReference type="ARBA" id="ARBA00022468"/>
    </source>
</evidence>
<keyword evidence="2" id="KW-0433">Leucine-rich repeat</keyword>
<dbReference type="PANTHER" id="PTHR24113">
    <property type="entry name" value="RAN GTPASE-ACTIVATING PROTEIN 1"/>
    <property type="match status" value="1"/>
</dbReference>
<evidence type="ECO:0000256" key="2">
    <source>
        <dbReference type="ARBA" id="ARBA00022614"/>
    </source>
</evidence>
<gene>
    <name evidence="5" type="ORF">AOCH_002748</name>
</gene>
<dbReference type="GO" id="GO:0005829">
    <property type="term" value="C:cytosol"/>
    <property type="evidence" value="ECO:0007669"/>
    <property type="project" value="TreeGrafter"/>
</dbReference>
<dbReference type="Pfam" id="PF13516">
    <property type="entry name" value="LRR_6"/>
    <property type="match status" value="1"/>
</dbReference>
<comment type="caution">
    <text evidence="5">The sequence shown here is derived from an EMBL/GenBank/DDBJ whole genome shotgun (WGS) entry which is preliminary data.</text>
</comment>
<dbReference type="InterPro" id="IPR032675">
    <property type="entry name" value="LRR_dom_sf"/>
</dbReference>
<evidence type="ECO:0000256" key="3">
    <source>
        <dbReference type="ARBA" id="ARBA00022737"/>
    </source>
</evidence>
<proteinExistence type="predicted"/>
<organism evidence="5 6">
    <name type="scientific">Aspergillus ochraceoroseus</name>
    <dbReference type="NCBI Taxonomy" id="138278"/>
    <lineage>
        <taxon>Eukaryota</taxon>
        <taxon>Fungi</taxon>
        <taxon>Dikarya</taxon>
        <taxon>Ascomycota</taxon>
        <taxon>Pezizomycotina</taxon>
        <taxon>Eurotiomycetes</taxon>
        <taxon>Eurotiomycetidae</taxon>
        <taxon>Eurotiales</taxon>
        <taxon>Aspergillaceae</taxon>
        <taxon>Aspergillus</taxon>
        <taxon>Aspergillus subgen. Nidulantes</taxon>
    </lineage>
</organism>
<dbReference type="GO" id="GO:0006913">
    <property type="term" value="P:nucleocytoplasmic transport"/>
    <property type="evidence" value="ECO:0007669"/>
    <property type="project" value="TreeGrafter"/>
</dbReference>
<feature type="region of interest" description="Disordered" evidence="4">
    <location>
        <begin position="412"/>
        <end position="444"/>
    </location>
</feature>
<dbReference type="OrthoDB" id="9876299at2759"/>
<feature type="compositionally biased region" description="Acidic residues" evidence="4">
    <location>
        <begin position="417"/>
        <end position="430"/>
    </location>
</feature>
<evidence type="ECO:0000313" key="5">
    <source>
        <dbReference type="EMBL" id="KKK13583.1"/>
    </source>
</evidence>
<keyword evidence="1" id="KW-0343">GTPase activation</keyword>
<reference evidence="5 6" key="1">
    <citation type="submission" date="2015-02" db="EMBL/GenBank/DDBJ databases">
        <title>Draft Genome Sequences of Two Closely-Related Aflatoxigenic Aspergillus Species Obtained from the Cote d'Ivoire.</title>
        <authorList>
            <person name="Moore G.G."/>
            <person name="Beltz S.B."/>
            <person name="Mack B.M."/>
        </authorList>
    </citation>
    <scope>NUCLEOTIDE SEQUENCE [LARGE SCALE GENOMIC DNA]</scope>
    <source>
        <strain evidence="5 6">SRRC1432</strain>
    </source>
</reference>
<dbReference type="GO" id="GO:0005634">
    <property type="term" value="C:nucleus"/>
    <property type="evidence" value="ECO:0007669"/>
    <property type="project" value="TreeGrafter"/>
</dbReference>
<dbReference type="GO" id="GO:0031267">
    <property type="term" value="F:small GTPase binding"/>
    <property type="evidence" value="ECO:0007669"/>
    <property type="project" value="TreeGrafter"/>
</dbReference>
<protein>
    <recommendedName>
        <fullName evidence="7">Leucine rich repeat protein</fullName>
    </recommendedName>
</protein>
<sequence length="608" mass="67591">MGKLNYSARKIGGIKAGQVVSKDLKKRIPPGTGSKAAARDPTLEIDIACKDLTDAGFAQFIDDLIDCVKYRNEQHPSGLTKVTEFHLQSNQLTIQSLAKLAEVITLSPGDLRELDLSQNEIQVVSAEEQMIWNSFLKSFTNCFMLKKLDLSGNPLGPVGLEILARVYIKSDLDYLEADAGAIIGTKLDEEVDVVSEELAALKNLNSEKENESSRAGRVKKSPCKGKVVRQNAASHSTAVANSKAFTAADLKKYTCTRGLRSIPYLNLSDSGISVCSAVHLSCMLQMQRTPEQLLAFLPTGKAYTIHECEKSSKSIVWKPNGGLAPFATKLLEVAETIHESRVHVSFEDEESGTDGDDQRKLQSKRVLEYSRLSKRVRMEFLKHEGVHASQISITALKMMIVARALLLNDQDRNAETGSEEEEESAVEEVAVEERIEEPEPKPEKPRRTVRFLCDLEPKYSFPIGPFHPAAERFDAEFPALRPTNYKDVPAAPPVAAKPVELKTEQSLEASGNQSHRCENVPARHLSAPHKTRKGEGRFRVPLDIWRRIIAEAVGADGILDQEQQDQILHYASDWDIVAYELTIKGTEDHQQIWKFLETVNCFAYTPLA</sequence>
<dbReference type="InterPro" id="IPR001611">
    <property type="entry name" value="Leu-rich_rpt"/>
</dbReference>
<dbReference type="Gene3D" id="3.80.10.10">
    <property type="entry name" value="Ribonuclease Inhibitor"/>
    <property type="match status" value="1"/>
</dbReference>
<dbReference type="Proteomes" id="UP000034947">
    <property type="component" value="Unassembled WGS sequence"/>
</dbReference>
<accession>A0A0F8U1W9</accession>
<dbReference type="GO" id="GO:0048471">
    <property type="term" value="C:perinuclear region of cytoplasm"/>
    <property type="evidence" value="ECO:0007669"/>
    <property type="project" value="TreeGrafter"/>
</dbReference>
<dbReference type="PROSITE" id="PS51450">
    <property type="entry name" value="LRR"/>
    <property type="match status" value="1"/>
</dbReference>
<evidence type="ECO:0000313" key="6">
    <source>
        <dbReference type="Proteomes" id="UP000034947"/>
    </source>
</evidence>
<name>A0A0F8U1W9_9EURO</name>
<dbReference type="VEuPathDB" id="FungiDB:P175DRAFT_0444397"/>
<dbReference type="InterPro" id="IPR027038">
    <property type="entry name" value="RanGap"/>
</dbReference>
<dbReference type="SUPFAM" id="SSF52047">
    <property type="entry name" value="RNI-like"/>
    <property type="match status" value="1"/>
</dbReference>
<evidence type="ECO:0008006" key="7">
    <source>
        <dbReference type="Google" id="ProtNLM"/>
    </source>
</evidence>
<dbReference type="AlphaFoldDB" id="A0A0F8U1W9"/>
<dbReference type="EMBL" id="JYKN01003205">
    <property type="protein sequence ID" value="KKK13583.1"/>
    <property type="molecule type" value="Genomic_DNA"/>
</dbReference>
<dbReference type="PANTHER" id="PTHR24113:SF12">
    <property type="entry name" value="RAN GTPASE-ACTIVATING PROTEIN 1"/>
    <property type="match status" value="1"/>
</dbReference>
<evidence type="ECO:0000256" key="4">
    <source>
        <dbReference type="SAM" id="MobiDB-lite"/>
    </source>
</evidence>
<dbReference type="GO" id="GO:0005096">
    <property type="term" value="F:GTPase activator activity"/>
    <property type="evidence" value="ECO:0007669"/>
    <property type="project" value="UniProtKB-KW"/>
</dbReference>
<keyword evidence="6" id="KW-1185">Reference proteome</keyword>